<feature type="domain" description="ZNF598/HEL2 PAH" evidence="3">
    <location>
        <begin position="399"/>
        <end position="474"/>
    </location>
</feature>
<feature type="region of interest" description="Disordered" evidence="1">
    <location>
        <begin position="588"/>
        <end position="794"/>
    </location>
</feature>
<evidence type="ECO:0000313" key="4">
    <source>
        <dbReference type="EMBL" id="KAK1947841.1"/>
    </source>
</evidence>
<sequence>MCPDTRTSTQEEAGPARTEQFELESPSFMTTTKKSGGRRRMKQMQGLLLLSRLDESPTRRKPKPQRVTVVLQPQLLELAYSSLADQDMLRPLGRVDLRDAKLEQVPDGFIIYESGNGLHKKFKLQDKDKATTDAWFFAVYTAITEYERLPISASEDVGHKFSAVLTSSMRDEHTETVEFELSCQLVLPARPIDKPSIKWKAWKTFSELQAFDDELRVSFGAHMTQIAFPRDRKRDSLFGGMRKKSLQELKEQQLALYVEQVFQMPEISTEPVLVGKVKQFLGFDYFFEIVPSSLSESDDNEDPDPVTISEPQVSTFDETSEFYEDSEPLPSNEPQGVEQSAIEPISNESSAPSSHYSSTDSTHTPPALLRRTSSAALEDEGEEFVEVIPETDPKVAKKLHKKIVQTVRELVSYDEERVQDFQDQTKDFGREKTSAMEYCAFFLGAIGAQECCKLIPEMARLLPDEKKREELMQARAAIWRRTHRRHRRRSKQFSESVVLQKQKEEQQQVENAHNRVRPKSDSLNALNWGSERAQPIQIPGRNSMIERPMPTIEIESQSQQENNPPAIPAHRAGLADPRRHLNRRASFNTMFGETLQTDPIKEENPAENESDEDSDESDDSLLDRPRTVNTNAPLGDKTSSLNGNVRAKPSDLERRNSSFLDEDDGDESTDDDEETRISSQTRSRHSRHRQQSGSGSGSLDKRAAKERSLSRSGSGSGNLEKRVVKERPLSRSGLTRSRSRQSSSFIEENDDEDRSSEEENSHARFRRSQRRASRKFDEEAKSGSAPEEDNPVLARLKKQGAINFMMQLP</sequence>
<feature type="compositionally biased region" description="Basic residues" evidence="1">
    <location>
        <begin position="763"/>
        <end position="773"/>
    </location>
</feature>
<feature type="compositionally biased region" description="Basic residues" evidence="1">
    <location>
        <begin position="482"/>
        <end position="491"/>
    </location>
</feature>
<dbReference type="Proteomes" id="UP001259832">
    <property type="component" value="Unassembled WGS sequence"/>
</dbReference>
<accession>A0AAD9LT81</accession>
<feature type="compositionally biased region" description="Acidic residues" evidence="1">
    <location>
        <begin position="660"/>
        <end position="674"/>
    </location>
</feature>
<feature type="region of interest" description="Disordered" evidence="1">
    <location>
        <begin position="555"/>
        <end position="575"/>
    </location>
</feature>
<feature type="compositionally biased region" description="Acidic residues" evidence="1">
    <location>
        <begin position="605"/>
        <end position="620"/>
    </location>
</feature>
<feature type="compositionally biased region" description="Polar residues" evidence="1">
    <location>
        <begin position="588"/>
        <end position="597"/>
    </location>
</feature>
<feature type="compositionally biased region" description="Basic and acidic residues" evidence="1">
    <location>
        <begin position="699"/>
        <end position="709"/>
    </location>
</feature>
<dbReference type="InterPro" id="IPR036871">
    <property type="entry name" value="PX_dom_sf"/>
</dbReference>
<dbReference type="GO" id="GO:0016567">
    <property type="term" value="P:protein ubiquitination"/>
    <property type="evidence" value="ECO:0007669"/>
    <property type="project" value="TreeGrafter"/>
</dbReference>
<dbReference type="EMBL" id="JASMQC010000001">
    <property type="protein sequence ID" value="KAK1947841.1"/>
    <property type="molecule type" value="Genomic_DNA"/>
</dbReference>
<dbReference type="Pfam" id="PF00787">
    <property type="entry name" value="PX"/>
    <property type="match status" value="1"/>
</dbReference>
<dbReference type="GO" id="GO:0043022">
    <property type="term" value="F:ribosome binding"/>
    <property type="evidence" value="ECO:0007669"/>
    <property type="project" value="TreeGrafter"/>
</dbReference>
<organism evidence="4 5">
    <name type="scientific">Phytophthora citrophthora</name>
    <dbReference type="NCBI Taxonomy" id="4793"/>
    <lineage>
        <taxon>Eukaryota</taxon>
        <taxon>Sar</taxon>
        <taxon>Stramenopiles</taxon>
        <taxon>Oomycota</taxon>
        <taxon>Peronosporomycetes</taxon>
        <taxon>Peronosporales</taxon>
        <taxon>Peronosporaceae</taxon>
        <taxon>Phytophthora</taxon>
    </lineage>
</organism>
<dbReference type="Gene3D" id="3.30.1520.10">
    <property type="entry name" value="Phox-like domain"/>
    <property type="match status" value="1"/>
</dbReference>
<evidence type="ECO:0000256" key="1">
    <source>
        <dbReference type="SAM" id="MobiDB-lite"/>
    </source>
</evidence>
<evidence type="ECO:0000259" key="3">
    <source>
        <dbReference type="Pfam" id="PF23202"/>
    </source>
</evidence>
<feature type="compositionally biased region" description="Polar residues" evidence="1">
    <location>
        <begin position="627"/>
        <end position="643"/>
    </location>
</feature>
<feature type="region of interest" description="Disordered" evidence="1">
    <location>
        <begin position="1"/>
        <end position="37"/>
    </location>
</feature>
<feature type="compositionally biased region" description="Acidic residues" evidence="1">
    <location>
        <begin position="318"/>
        <end position="327"/>
    </location>
</feature>
<dbReference type="SUPFAM" id="SSF64268">
    <property type="entry name" value="PX domain"/>
    <property type="match status" value="1"/>
</dbReference>
<gene>
    <name evidence="4" type="ORF">P3T76_000131</name>
</gene>
<comment type="caution">
    <text evidence="4">The sequence shown here is derived from an EMBL/GenBank/DDBJ whole genome shotgun (WGS) entry which is preliminary data.</text>
</comment>
<dbReference type="PANTHER" id="PTHR22938:SF0">
    <property type="entry name" value="E3 UBIQUITIN-PROTEIN LIGASE ZNF598"/>
    <property type="match status" value="1"/>
</dbReference>
<dbReference type="PANTHER" id="PTHR22938">
    <property type="entry name" value="ZINC FINGER PROTEIN 598"/>
    <property type="match status" value="1"/>
</dbReference>
<feature type="region of interest" description="Disordered" evidence="1">
    <location>
        <begin position="294"/>
        <end position="366"/>
    </location>
</feature>
<feature type="compositionally biased region" description="Acidic residues" evidence="1">
    <location>
        <begin position="747"/>
        <end position="756"/>
    </location>
</feature>
<evidence type="ECO:0000313" key="5">
    <source>
        <dbReference type="Proteomes" id="UP001259832"/>
    </source>
</evidence>
<keyword evidence="5" id="KW-1185">Reference proteome</keyword>
<dbReference type="InterPro" id="IPR057634">
    <property type="entry name" value="PAH_ZNF598/HEL2"/>
</dbReference>
<dbReference type="GO" id="GO:0072344">
    <property type="term" value="P:rescue of stalled ribosome"/>
    <property type="evidence" value="ECO:0007669"/>
    <property type="project" value="InterPro"/>
</dbReference>
<dbReference type="AlphaFoldDB" id="A0AAD9LT81"/>
<feature type="compositionally biased region" description="Polar residues" evidence="1">
    <location>
        <begin position="1"/>
        <end position="11"/>
    </location>
</feature>
<name>A0AAD9LT81_9STRA</name>
<dbReference type="InterPro" id="IPR001683">
    <property type="entry name" value="PX_dom"/>
</dbReference>
<dbReference type="Pfam" id="PF23202">
    <property type="entry name" value="PAH_ZNF598"/>
    <property type="match status" value="1"/>
</dbReference>
<dbReference type="GO" id="GO:0035091">
    <property type="term" value="F:phosphatidylinositol binding"/>
    <property type="evidence" value="ECO:0007669"/>
    <property type="project" value="InterPro"/>
</dbReference>
<feature type="compositionally biased region" description="Low complexity" evidence="1">
    <location>
        <begin position="730"/>
        <end position="744"/>
    </location>
</feature>
<feature type="compositionally biased region" description="Basic and acidic residues" evidence="1">
    <location>
        <begin position="719"/>
        <end position="729"/>
    </location>
</feature>
<evidence type="ECO:0000259" key="2">
    <source>
        <dbReference type="Pfam" id="PF00787"/>
    </source>
</evidence>
<feature type="region of interest" description="Disordered" evidence="1">
    <location>
        <begin position="482"/>
        <end position="523"/>
    </location>
</feature>
<protein>
    <recommendedName>
        <fullName evidence="6">PX domain-containing protein</fullName>
    </recommendedName>
</protein>
<feature type="compositionally biased region" description="Low complexity" evidence="1">
    <location>
        <begin position="346"/>
        <end position="361"/>
    </location>
</feature>
<evidence type="ECO:0008006" key="6">
    <source>
        <dbReference type="Google" id="ProtNLM"/>
    </source>
</evidence>
<reference evidence="4" key="1">
    <citation type="submission" date="2023-08" db="EMBL/GenBank/DDBJ databases">
        <title>Reference Genome Resource for the Citrus Pathogen Phytophthora citrophthora.</title>
        <authorList>
            <person name="Moller H."/>
            <person name="Coetzee B."/>
            <person name="Rose L.J."/>
            <person name="Van Niekerk J.M."/>
        </authorList>
    </citation>
    <scope>NUCLEOTIDE SEQUENCE</scope>
    <source>
        <strain evidence="4">STE-U-9442</strain>
    </source>
</reference>
<dbReference type="InterPro" id="IPR044288">
    <property type="entry name" value="ZNF598/HEL2"/>
</dbReference>
<feature type="domain" description="PX" evidence="2">
    <location>
        <begin position="197"/>
        <end position="281"/>
    </location>
</feature>
<proteinExistence type="predicted"/>
<dbReference type="GO" id="GO:0061630">
    <property type="term" value="F:ubiquitin protein ligase activity"/>
    <property type="evidence" value="ECO:0007669"/>
    <property type="project" value="InterPro"/>
</dbReference>